<protein>
    <submittedName>
        <fullName evidence="1">Uncharacterized protein</fullName>
    </submittedName>
</protein>
<accession>A0AAN0RKH1</accession>
<sequence>MFLGAPQLKGSPMDSTIKLLRINGSRDTRSSVGTDYNTVTFHDIAAMADCPLAVAKLDAPAFVASSYVSSDARSHEVQRRHGQFHAFVVDVDENGPTLEAADAALTAILSDCARIIYSTSSASAEAPKWRAIVPFLTPISGMQYEQLQRALFELLQAHGIACDSAMQGAAQMAFLPNVPPDKRGEDGAPKYYEYLVCQADSLSHPPKCLLDMAEQIAERDIEAQAIAAAVAKDRAQQRRKHRKHSGMLSPIEQFNADHDLAQVLLECGWEPRGRACYASPYSQSKGPSVYVYDQRAVSFTSSDAGQLGKETSNGWTTYDAWDVFVARVHGGSERAALENYCEVSGYNQVKLHTIVKKWGQS</sequence>
<organism evidence="1 2">
    <name type="scientific">Planktomarina temperata RCA23</name>
    <dbReference type="NCBI Taxonomy" id="666509"/>
    <lineage>
        <taxon>Bacteria</taxon>
        <taxon>Pseudomonadati</taxon>
        <taxon>Pseudomonadota</taxon>
        <taxon>Alphaproteobacteria</taxon>
        <taxon>Rhodobacterales</taxon>
        <taxon>Paracoccaceae</taxon>
        <taxon>Planktomarina</taxon>
    </lineage>
</organism>
<evidence type="ECO:0000313" key="1">
    <source>
        <dbReference type="EMBL" id="AII87811.1"/>
    </source>
</evidence>
<dbReference type="Proteomes" id="UP000028680">
    <property type="component" value="Chromosome"/>
</dbReference>
<dbReference type="EMBL" id="CP003984">
    <property type="protein sequence ID" value="AII87811.1"/>
    <property type="molecule type" value="Genomic_DNA"/>
</dbReference>
<dbReference type="AlphaFoldDB" id="A0AAN0RKH1"/>
<name>A0AAN0RKH1_9RHOB</name>
<proteinExistence type="predicted"/>
<gene>
    <name evidence="1" type="ORF">RCA23_c22880</name>
</gene>
<evidence type="ECO:0000313" key="2">
    <source>
        <dbReference type="Proteomes" id="UP000028680"/>
    </source>
</evidence>
<reference evidence="1 2" key="1">
    <citation type="journal article" date="2014" name="ISME J.">
        <title>Adaptation of an abundant Roseobacter RCA organism to pelagic systems revealed by genomic and transcriptomic analyses.</title>
        <authorList>
            <person name="Voget S."/>
            <person name="Wemheuer B."/>
            <person name="Brinkhoff T."/>
            <person name="Vollmers J."/>
            <person name="Dietrich S."/>
            <person name="Giebel H.A."/>
            <person name="Beardsley C."/>
            <person name="Sardemann C."/>
            <person name="Bakenhus I."/>
            <person name="Billerbeck S."/>
            <person name="Daniel R."/>
            <person name="Simon M."/>
        </authorList>
    </citation>
    <scope>NUCLEOTIDE SEQUENCE [LARGE SCALE GENOMIC DNA]</scope>
    <source>
        <strain evidence="1 2">RCA23</strain>
    </source>
</reference>
<dbReference type="KEGG" id="ptp:RCA23_c22880"/>
<keyword evidence="2" id="KW-1185">Reference proteome</keyword>